<keyword evidence="1" id="KW-0620">Polyamine biosynthesis</keyword>
<keyword evidence="2" id="KW-1133">Transmembrane helix</keyword>
<dbReference type="PANTHER" id="PTHR43317">
    <property type="entry name" value="THERMOSPERMINE SYNTHASE ACAULIS5"/>
    <property type="match status" value="1"/>
</dbReference>
<sequence>MKSTPVGWLFGIATLAASALLFAVQPMIGKMLLPHFGGTPGVWNTCMVFFQAMLLAGYAYAHLTTSRLGFRGQAVVHGTLAAAALLVLPIVVPVDRLPSDFGALGPAPRLFGLLVAAAGAPFFLIAATAPLLQRWFTLSGDRRAHDPYFLYAASNTGNLLALAAYPLFIEPLSTLGWQSRAWAWGFAVSAVLTISCAVVVWARSPRVETPPVDPVEDSDRVGWATLFDWIVLAAIPSSWLLAVTTYATTDLASMPLLWTIPLGVYLATYILAFGASGTRWKRGAEAVFPWLAAILALVLSAGFVNAYWVPLHALAFFAGALLCHQRLAESRPPAGRLTLFYLAIALGGVLGSLFNAIVAPLLFDRMIEYPLAVFLTCLAAFREPGLWAAGFRRIARELIAPAAVFGLMLILIAGRNVSDSPVGVLALMLASGLGVLVVWKTRGRPLRFALTIGAVLLAGGVAPEPGGEVIHRSRNFFGTLRVLYDRRAEVYRLIHGSTLHGQQSLESSRRAEPSTYFTRSGPIGGLFESLDPALRRAGSRVAIVGLGTGTLACYAQPGQSWTFYEIDDAVVRIAEDSRYFSYLADARKRGATVEIVEGDARLRLGAAPDGGYRLIVLDAFSSDAVPVHLLSREAIALYRRKLAPGGVLAFNLSNRYLDLDPLMDRQARDAGLVCRIRYDVDVSPEEKQAGKLPSIWAVMADRDADLPGLVDAPPWQLPRHRPGSIAWTDDYSNLGSYLVFRSRWARDRAR</sequence>
<dbReference type="CDD" id="cd02440">
    <property type="entry name" value="AdoMet_MTases"/>
    <property type="match status" value="1"/>
</dbReference>
<keyword evidence="3" id="KW-0808">Transferase</keyword>
<protein>
    <submittedName>
        <fullName evidence="3">Putative methyltransferase</fullName>
    </submittedName>
</protein>
<feature type="transmembrane region" description="Helical" evidence="2">
    <location>
        <begin position="181"/>
        <end position="202"/>
    </location>
</feature>
<dbReference type="KEGG" id="pbor:BSF38_00288"/>
<evidence type="ECO:0000313" key="4">
    <source>
        <dbReference type="Proteomes" id="UP000186309"/>
    </source>
</evidence>
<feature type="transmembrane region" description="Helical" evidence="2">
    <location>
        <begin position="420"/>
        <end position="439"/>
    </location>
</feature>
<feature type="transmembrane region" description="Helical" evidence="2">
    <location>
        <begin position="287"/>
        <end position="304"/>
    </location>
</feature>
<dbReference type="AlphaFoldDB" id="A0A1U7CIW0"/>
<feature type="transmembrane region" description="Helical" evidence="2">
    <location>
        <begin position="42"/>
        <end position="61"/>
    </location>
</feature>
<feature type="transmembrane region" description="Helical" evidence="2">
    <location>
        <begin position="73"/>
        <end position="91"/>
    </location>
</feature>
<dbReference type="STRING" id="1387353.BSF38_00288"/>
<dbReference type="Proteomes" id="UP000186309">
    <property type="component" value="Chromosome"/>
</dbReference>
<feature type="transmembrane region" description="Helical" evidence="2">
    <location>
        <begin position="339"/>
        <end position="363"/>
    </location>
</feature>
<feature type="transmembrane region" description="Helical" evidence="2">
    <location>
        <begin position="223"/>
        <end position="244"/>
    </location>
</feature>
<feature type="transmembrane region" description="Helical" evidence="2">
    <location>
        <begin position="398"/>
        <end position="414"/>
    </location>
</feature>
<accession>A0A1U7CIW0</accession>
<evidence type="ECO:0000313" key="3">
    <source>
        <dbReference type="EMBL" id="APW58880.1"/>
    </source>
</evidence>
<keyword evidence="2" id="KW-0812">Transmembrane</keyword>
<dbReference type="GO" id="GO:0008168">
    <property type="term" value="F:methyltransferase activity"/>
    <property type="evidence" value="ECO:0007669"/>
    <property type="project" value="UniProtKB-KW"/>
</dbReference>
<reference evidence="4" key="1">
    <citation type="submission" date="2016-12" db="EMBL/GenBank/DDBJ databases">
        <title>Comparative genomics of four Isosphaeraceae planctomycetes: a common pool of plasmids and glycoside hydrolase genes.</title>
        <authorList>
            <person name="Ivanova A."/>
        </authorList>
    </citation>
    <scope>NUCLEOTIDE SEQUENCE [LARGE SCALE GENOMIC DNA]</scope>
    <source>
        <strain evidence="4">PX4</strain>
    </source>
</reference>
<proteinExistence type="predicted"/>
<dbReference type="GO" id="GO:0006596">
    <property type="term" value="P:polyamine biosynthetic process"/>
    <property type="evidence" value="ECO:0007669"/>
    <property type="project" value="UniProtKB-KW"/>
</dbReference>
<name>A0A1U7CIW0_9BACT</name>
<organism evidence="3 4">
    <name type="scientific">Paludisphaera borealis</name>
    <dbReference type="NCBI Taxonomy" id="1387353"/>
    <lineage>
        <taxon>Bacteria</taxon>
        <taxon>Pseudomonadati</taxon>
        <taxon>Planctomycetota</taxon>
        <taxon>Planctomycetia</taxon>
        <taxon>Isosphaerales</taxon>
        <taxon>Isosphaeraceae</taxon>
        <taxon>Paludisphaera</taxon>
    </lineage>
</organism>
<feature type="transmembrane region" description="Helical" evidence="2">
    <location>
        <begin position="111"/>
        <end position="136"/>
    </location>
</feature>
<feature type="transmembrane region" description="Helical" evidence="2">
    <location>
        <begin position="446"/>
        <end position="463"/>
    </location>
</feature>
<feature type="transmembrane region" description="Helical" evidence="2">
    <location>
        <begin position="148"/>
        <end position="169"/>
    </location>
</feature>
<dbReference type="SUPFAM" id="SSF53335">
    <property type="entry name" value="S-adenosyl-L-methionine-dependent methyltransferases"/>
    <property type="match status" value="1"/>
</dbReference>
<evidence type="ECO:0000256" key="2">
    <source>
        <dbReference type="SAM" id="Phobius"/>
    </source>
</evidence>
<keyword evidence="2" id="KW-0472">Membrane</keyword>
<keyword evidence="3" id="KW-0489">Methyltransferase</keyword>
<feature type="transmembrane region" description="Helical" evidence="2">
    <location>
        <begin position="256"/>
        <end position="275"/>
    </location>
</feature>
<keyword evidence="4" id="KW-1185">Reference proteome</keyword>
<dbReference type="OrthoDB" id="9761985at2"/>
<dbReference type="GO" id="GO:0032259">
    <property type="term" value="P:methylation"/>
    <property type="evidence" value="ECO:0007669"/>
    <property type="project" value="UniProtKB-KW"/>
</dbReference>
<dbReference type="RefSeq" id="WP_076343136.1">
    <property type="nucleotide sequence ID" value="NZ_CP019082.1"/>
</dbReference>
<dbReference type="PANTHER" id="PTHR43317:SF1">
    <property type="entry name" value="THERMOSPERMINE SYNTHASE ACAULIS5"/>
    <property type="match status" value="1"/>
</dbReference>
<dbReference type="InterPro" id="IPR029063">
    <property type="entry name" value="SAM-dependent_MTases_sf"/>
</dbReference>
<gene>
    <name evidence="3" type="ORF">BSF38_00288</name>
</gene>
<dbReference type="Gene3D" id="3.40.50.150">
    <property type="entry name" value="Vaccinia Virus protein VP39"/>
    <property type="match status" value="1"/>
</dbReference>
<dbReference type="EMBL" id="CP019082">
    <property type="protein sequence ID" value="APW58880.1"/>
    <property type="molecule type" value="Genomic_DNA"/>
</dbReference>
<evidence type="ECO:0000256" key="1">
    <source>
        <dbReference type="ARBA" id="ARBA00023115"/>
    </source>
</evidence>
<dbReference type="NCBIfam" id="NF037959">
    <property type="entry name" value="MFS_SpdSyn"/>
    <property type="match status" value="1"/>
</dbReference>